<dbReference type="Pfam" id="PF01000">
    <property type="entry name" value="RNA_pol_A_bac"/>
    <property type="match status" value="1"/>
</dbReference>
<dbReference type="GO" id="GO:0000428">
    <property type="term" value="C:DNA-directed RNA polymerase complex"/>
    <property type="evidence" value="ECO:0007669"/>
    <property type="project" value="UniProtKB-KW"/>
</dbReference>
<keyword evidence="6 11" id="KW-0548">Nucleotidyltransferase</keyword>
<dbReference type="GO" id="GO:0005737">
    <property type="term" value="C:cytoplasm"/>
    <property type="evidence" value="ECO:0007669"/>
    <property type="project" value="UniProtKB-ARBA"/>
</dbReference>
<feature type="region of interest" description="Alpha N-terminal domain (alpha-NTD)" evidence="11">
    <location>
        <begin position="1"/>
        <end position="230"/>
    </location>
</feature>
<dbReference type="NCBIfam" id="TIGR02027">
    <property type="entry name" value="rpoA"/>
    <property type="match status" value="1"/>
</dbReference>
<organism evidence="13 14">
    <name type="scientific">candidate division Kazan bacterium RIFCSPLOWO2_01_FULL_45_19</name>
    <dbReference type="NCBI Taxonomy" id="1798538"/>
    <lineage>
        <taxon>Bacteria</taxon>
        <taxon>Bacteria division Kazan-3B-28</taxon>
    </lineage>
</organism>
<evidence type="ECO:0000256" key="2">
    <source>
        <dbReference type="ARBA" id="ARBA00012418"/>
    </source>
</evidence>
<evidence type="ECO:0000256" key="6">
    <source>
        <dbReference type="ARBA" id="ARBA00022695"/>
    </source>
</evidence>
<dbReference type="Pfam" id="PF01193">
    <property type="entry name" value="RNA_pol_L"/>
    <property type="match status" value="1"/>
</dbReference>
<dbReference type="NCBIfam" id="NF003519">
    <property type="entry name" value="PRK05182.2-5"/>
    <property type="match status" value="1"/>
</dbReference>
<dbReference type="InterPro" id="IPR011262">
    <property type="entry name" value="DNA-dir_RNA_pol_insert"/>
</dbReference>
<dbReference type="InterPro" id="IPR036643">
    <property type="entry name" value="RNApol_insert_sf"/>
</dbReference>
<evidence type="ECO:0000256" key="9">
    <source>
        <dbReference type="ARBA" id="ARBA00033070"/>
    </source>
</evidence>
<comment type="catalytic activity">
    <reaction evidence="10 11">
        <text>RNA(n) + a ribonucleoside 5'-triphosphate = RNA(n+1) + diphosphate</text>
        <dbReference type="Rhea" id="RHEA:21248"/>
        <dbReference type="Rhea" id="RHEA-COMP:14527"/>
        <dbReference type="Rhea" id="RHEA-COMP:17342"/>
        <dbReference type="ChEBI" id="CHEBI:33019"/>
        <dbReference type="ChEBI" id="CHEBI:61557"/>
        <dbReference type="ChEBI" id="CHEBI:140395"/>
        <dbReference type="EC" id="2.7.7.6"/>
    </reaction>
</comment>
<dbReference type="Proteomes" id="UP000178085">
    <property type="component" value="Unassembled WGS sequence"/>
</dbReference>
<evidence type="ECO:0000256" key="8">
    <source>
        <dbReference type="ARBA" id="ARBA00032524"/>
    </source>
</evidence>
<comment type="function">
    <text evidence="11">DNA-dependent RNA polymerase catalyzes the transcription of DNA into RNA using the four ribonucleoside triphosphates as substrates.</text>
</comment>
<comment type="similarity">
    <text evidence="1 11">Belongs to the RNA polymerase alpha chain family.</text>
</comment>
<dbReference type="GO" id="GO:0003677">
    <property type="term" value="F:DNA binding"/>
    <property type="evidence" value="ECO:0007669"/>
    <property type="project" value="UniProtKB-UniRule"/>
</dbReference>
<dbReference type="SUPFAM" id="SSF47789">
    <property type="entry name" value="C-terminal domain of RNA polymerase alpha subunit"/>
    <property type="match status" value="1"/>
</dbReference>
<dbReference type="Gene3D" id="1.10.150.20">
    <property type="entry name" value="5' to 3' exonuclease, C-terminal subdomain"/>
    <property type="match status" value="1"/>
</dbReference>
<gene>
    <name evidence="11" type="primary">rpoA</name>
    <name evidence="13" type="ORF">A3K51_00760</name>
</gene>
<dbReference type="InterPro" id="IPR036603">
    <property type="entry name" value="RBP11-like"/>
</dbReference>
<dbReference type="EMBL" id="METD01000001">
    <property type="protein sequence ID" value="OGB73865.1"/>
    <property type="molecule type" value="Genomic_DNA"/>
</dbReference>
<comment type="caution">
    <text evidence="13">The sequence shown here is derived from an EMBL/GenBank/DDBJ whole genome shotgun (WGS) entry which is preliminary data.</text>
</comment>
<name>A0A1F4NQW2_UNCK3</name>
<comment type="subunit">
    <text evidence="11">Homodimer. The RNAP catalytic core consists of 2 alpha, 1 beta, 1 beta' and 1 omega subunit. When a sigma factor is associated with the core the holoenzyme is formed, which can initiate transcription.</text>
</comment>
<dbReference type="CDD" id="cd06928">
    <property type="entry name" value="RNAP_alpha_NTD"/>
    <property type="match status" value="1"/>
</dbReference>
<dbReference type="HAMAP" id="MF_00059">
    <property type="entry name" value="RNApol_bact_RpoA"/>
    <property type="match status" value="1"/>
</dbReference>
<dbReference type="EC" id="2.7.7.6" evidence="2 11"/>
<protein>
    <recommendedName>
        <fullName evidence="3 11">DNA-directed RNA polymerase subunit alpha</fullName>
        <shortName evidence="11">RNAP subunit alpha</shortName>
        <ecNumber evidence="2 11">2.7.7.6</ecNumber>
    </recommendedName>
    <alternativeName>
        <fullName evidence="9 11">RNA polymerase subunit alpha</fullName>
    </alternativeName>
    <alternativeName>
        <fullName evidence="8 11">Transcriptase subunit alpha</fullName>
    </alternativeName>
</protein>
<keyword evidence="7 11" id="KW-0804">Transcription</keyword>
<evidence type="ECO:0000256" key="5">
    <source>
        <dbReference type="ARBA" id="ARBA00022679"/>
    </source>
</evidence>
<evidence type="ECO:0000256" key="10">
    <source>
        <dbReference type="ARBA" id="ARBA00048552"/>
    </source>
</evidence>
<accession>A0A1F4NQW2</accession>
<sequence>MNEINLPSIKIEEKAGNRAVFIVEPFFPGYGTTIGNAIRRILLSSLPGAAVVAVKISGIDHEFSAIPGVTEDAVQIVLNLKRLCFKLHEAGPVVIKLHATKAGMITGADLQLPSSVELLNPENEIATLSDKSTLDMEIRVASGRGYLPSEEINDESFSIGTIAIDAAFSPVQKVAFKVEPTRVGEAVNYDKLTLDILTNGTIAPDEALKQSAQILSNQLSVFGATPSDIEVPVEEEETVTGDVRDFNIDEINLSIRTTNALVNNGIKKVSDILELGAEKLQGLKGLGAKALDEIVAKLEELGLEFNPDNS</sequence>
<dbReference type="Gene3D" id="3.30.1360.10">
    <property type="entry name" value="RNA polymerase, RBP11-like subunit"/>
    <property type="match status" value="1"/>
</dbReference>
<evidence type="ECO:0000256" key="1">
    <source>
        <dbReference type="ARBA" id="ARBA00007123"/>
    </source>
</evidence>
<keyword evidence="4 11" id="KW-0240">DNA-directed RNA polymerase</keyword>
<feature type="domain" description="DNA-directed RNA polymerase RpoA/D/Rpb3-type" evidence="12">
    <location>
        <begin position="18"/>
        <end position="225"/>
    </location>
</feature>
<evidence type="ECO:0000256" key="3">
    <source>
        <dbReference type="ARBA" id="ARBA00015972"/>
    </source>
</evidence>
<dbReference type="FunFam" id="2.170.120.12:FF:000001">
    <property type="entry name" value="DNA-directed RNA polymerase subunit alpha"/>
    <property type="match status" value="1"/>
</dbReference>
<evidence type="ECO:0000256" key="7">
    <source>
        <dbReference type="ARBA" id="ARBA00023163"/>
    </source>
</evidence>
<feature type="region of interest" description="Alpha C-terminal domain (alpha-CTD)" evidence="11">
    <location>
        <begin position="239"/>
        <end position="310"/>
    </location>
</feature>
<evidence type="ECO:0000256" key="11">
    <source>
        <dbReference type="HAMAP-Rule" id="MF_00059"/>
    </source>
</evidence>
<dbReference type="GO" id="GO:0003899">
    <property type="term" value="F:DNA-directed RNA polymerase activity"/>
    <property type="evidence" value="ECO:0007669"/>
    <property type="project" value="UniProtKB-UniRule"/>
</dbReference>
<dbReference type="Pfam" id="PF03118">
    <property type="entry name" value="RNA_pol_A_CTD"/>
    <property type="match status" value="1"/>
</dbReference>
<comment type="domain">
    <text evidence="11">The N-terminal domain is essential for RNAP assembly and basal transcription, whereas the C-terminal domain is involved in interaction with transcriptional regulators and with upstream promoter elements.</text>
</comment>
<evidence type="ECO:0000313" key="14">
    <source>
        <dbReference type="Proteomes" id="UP000178085"/>
    </source>
</evidence>
<evidence type="ECO:0000256" key="4">
    <source>
        <dbReference type="ARBA" id="ARBA00022478"/>
    </source>
</evidence>
<evidence type="ECO:0000313" key="13">
    <source>
        <dbReference type="EMBL" id="OGB73865.1"/>
    </source>
</evidence>
<dbReference type="InterPro" id="IPR011263">
    <property type="entry name" value="DNA-dir_RNA_pol_RpoA/D/Rpb3"/>
</dbReference>
<dbReference type="InterPro" id="IPR011773">
    <property type="entry name" value="DNA-dir_RpoA"/>
</dbReference>
<reference evidence="13 14" key="1">
    <citation type="journal article" date="2016" name="Nat. Commun.">
        <title>Thousands of microbial genomes shed light on interconnected biogeochemical processes in an aquifer system.</title>
        <authorList>
            <person name="Anantharaman K."/>
            <person name="Brown C.T."/>
            <person name="Hug L.A."/>
            <person name="Sharon I."/>
            <person name="Castelle C.J."/>
            <person name="Probst A.J."/>
            <person name="Thomas B.C."/>
            <person name="Singh A."/>
            <person name="Wilkins M.J."/>
            <person name="Karaoz U."/>
            <person name="Brodie E.L."/>
            <person name="Williams K.H."/>
            <person name="Hubbard S.S."/>
            <person name="Banfield J.F."/>
        </authorList>
    </citation>
    <scope>NUCLEOTIDE SEQUENCE [LARGE SCALE GENOMIC DNA]</scope>
</reference>
<dbReference type="AlphaFoldDB" id="A0A1F4NQW2"/>
<keyword evidence="5 11" id="KW-0808">Transferase</keyword>
<proteinExistence type="inferred from homology"/>
<dbReference type="GO" id="GO:0006351">
    <property type="term" value="P:DNA-templated transcription"/>
    <property type="evidence" value="ECO:0007669"/>
    <property type="project" value="UniProtKB-UniRule"/>
</dbReference>
<dbReference type="GO" id="GO:0046983">
    <property type="term" value="F:protein dimerization activity"/>
    <property type="evidence" value="ECO:0007669"/>
    <property type="project" value="InterPro"/>
</dbReference>
<dbReference type="Gene3D" id="2.170.120.12">
    <property type="entry name" value="DNA-directed RNA polymerase, insert domain"/>
    <property type="match status" value="1"/>
</dbReference>
<evidence type="ECO:0000259" key="12">
    <source>
        <dbReference type="SMART" id="SM00662"/>
    </source>
</evidence>
<dbReference type="InterPro" id="IPR011260">
    <property type="entry name" value="RNAP_asu_C"/>
</dbReference>
<dbReference type="SUPFAM" id="SSF56553">
    <property type="entry name" value="Insert subdomain of RNA polymerase alpha subunit"/>
    <property type="match status" value="1"/>
</dbReference>
<dbReference type="SUPFAM" id="SSF55257">
    <property type="entry name" value="RBP11-like subunits of RNA polymerase"/>
    <property type="match status" value="1"/>
</dbReference>
<dbReference type="SMART" id="SM00662">
    <property type="entry name" value="RPOLD"/>
    <property type="match status" value="1"/>
</dbReference>